<name>A0A6G5A2J3_RHIMP</name>
<dbReference type="AlphaFoldDB" id="A0A6G5A2J3"/>
<reference evidence="1" key="1">
    <citation type="submission" date="2020-03" db="EMBL/GenBank/DDBJ databases">
        <title>A transcriptome and proteome of the tick Rhipicephalus microplus shaped by the genetic composition of its hosts and developmental stage.</title>
        <authorList>
            <person name="Garcia G.R."/>
            <person name="Ribeiro J.M.C."/>
            <person name="Maruyama S.R."/>
            <person name="Gardinasse L.G."/>
            <person name="Nelson K."/>
            <person name="Ferreira B.R."/>
            <person name="Andrade T.G."/>
            <person name="Santos I.K.F.M."/>
        </authorList>
    </citation>
    <scope>NUCLEOTIDE SEQUENCE</scope>
    <source>
        <strain evidence="1">NSGR</strain>
        <tissue evidence="1">Salivary glands</tissue>
    </source>
</reference>
<accession>A0A6G5A2J3</accession>
<dbReference type="EMBL" id="GIKN01002170">
    <property type="protein sequence ID" value="NIE44443.1"/>
    <property type="molecule type" value="Transcribed_RNA"/>
</dbReference>
<evidence type="ECO:0000313" key="1">
    <source>
        <dbReference type="EMBL" id="NIE44443.1"/>
    </source>
</evidence>
<organism evidence="1">
    <name type="scientific">Rhipicephalus microplus</name>
    <name type="common">Cattle tick</name>
    <name type="synonym">Boophilus microplus</name>
    <dbReference type="NCBI Taxonomy" id="6941"/>
    <lineage>
        <taxon>Eukaryota</taxon>
        <taxon>Metazoa</taxon>
        <taxon>Ecdysozoa</taxon>
        <taxon>Arthropoda</taxon>
        <taxon>Chelicerata</taxon>
        <taxon>Arachnida</taxon>
        <taxon>Acari</taxon>
        <taxon>Parasitiformes</taxon>
        <taxon>Ixodida</taxon>
        <taxon>Ixodoidea</taxon>
        <taxon>Ixodidae</taxon>
        <taxon>Rhipicephalinae</taxon>
        <taxon>Rhipicephalus</taxon>
        <taxon>Boophilus</taxon>
    </lineage>
</organism>
<proteinExistence type="predicted"/>
<protein>
    <submittedName>
        <fullName evidence="1">Putative secreted protein</fullName>
    </submittedName>
</protein>
<sequence>MEVAILFLMFIRHLSPRASTRAQHWKQLLKKPNPHCNQELKPSVYLDLSDLARRAQIFSQTILASKSYNASW</sequence>